<reference evidence="2 3" key="1">
    <citation type="journal article" date="2018" name="MBio">
        <title>Comparative Genomics Reveals the Core Gene Toolbox for the Fungus-Insect Symbiosis.</title>
        <authorList>
            <person name="Wang Y."/>
            <person name="Stata M."/>
            <person name="Wang W."/>
            <person name="Stajich J.E."/>
            <person name="White M.M."/>
            <person name="Moncalvo J.M."/>
        </authorList>
    </citation>
    <scope>NUCLEOTIDE SEQUENCE [LARGE SCALE GENOMIC DNA]</scope>
    <source>
        <strain evidence="2 3">SC-DP-2</strain>
    </source>
</reference>
<comment type="caution">
    <text evidence="2">The sequence shown here is derived from an EMBL/GenBank/DDBJ whole genome shotgun (WGS) entry which is preliminary data.</text>
</comment>
<evidence type="ECO:0000256" key="1">
    <source>
        <dbReference type="SAM" id="MobiDB-lite"/>
    </source>
</evidence>
<feature type="compositionally biased region" description="Basic and acidic residues" evidence="1">
    <location>
        <begin position="14"/>
        <end position="32"/>
    </location>
</feature>
<protein>
    <submittedName>
        <fullName evidence="2">Uncharacterized protein</fullName>
    </submittedName>
</protein>
<feature type="non-terminal residue" evidence="2">
    <location>
        <position position="114"/>
    </location>
</feature>
<evidence type="ECO:0000313" key="2">
    <source>
        <dbReference type="EMBL" id="PVU90124.1"/>
    </source>
</evidence>
<proteinExistence type="predicted"/>
<organism evidence="2 3">
    <name type="scientific">Smittium megazygosporum</name>
    <dbReference type="NCBI Taxonomy" id="133381"/>
    <lineage>
        <taxon>Eukaryota</taxon>
        <taxon>Fungi</taxon>
        <taxon>Fungi incertae sedis</taxon>
        <taxon>Zoopagomycota</taxon>
        <taxon>Kickxellomycotina</taxon>
        <taxon>Harpellomycetes</taxon>
        <taxon>Harpellales</taxon>
        <taxon>Legeriomycetaceae</taxon>
        <taxon>Smittium</taxon>
    </lineage>
</organism>
<dbReference type="Proteomes" id="UP000245609">
    <property type="component" value="Unassembled WGS sequence"/>
</dbReference>
<feature type="compositionally biased region" description="Polar residues" evidence="1">
    <location>
        <begin position="1"/>
        <end position="12"/>
    </location>
</feature>
<dbReference type="AlphaFoldDB" id="A0A2T9YCV1"/>
<feature type="region of interest" description="Disordered" evidence="1">
    <location>
        <begin position="1"/>
        <end position="32"/>
    </location>
</feature>
<evidence type="ECO:0000313" key="3">
    <source>
        <dbReference type="Proteomes" id="UP000245609"/>
    </source>
</evidence>
<dbReference type="EMBL" id="MBFS01002986">
    <property type="protein sequence ID" value="PVU90124.1"/>
    <property type="molecule type" value="Genomic_DNA"/>
</dbReference>
<accession>A0A2T9YCV1</accession>
<feature type="compositionally biased region" description="Polar residues" evidence="1">
    <location>
        <begin position="52"/>
        <end position="78"/>
    </location>
</feature>
<name>A0A2T9YCV1_9FUNG</name>
<gene>
    <name evidence="2" type="ORF">BB560_006236</name>
</gene>
<sequence>MNSGKDPNSLKNPASEEKADNTEKINLKSEDDKSAELLKLLNSIMEAEEIQSFENETPSVESRAEGTSNKGAFTLNSNSNPTGVIDLDFLNSLSIPIDQPFPMDGSNQQPIQID</sequence>
<keyword evidence="3" id="KW-1185">Reference proteome</keyword>
<feature type="region of interest" description="Disordered" evidence="1">
    <location>
        <begin position="50"/>
        <end position="78"/>
    </location>
</feature>